<feature type="chain" id="PRO_5022228725" evidence="1">
    <location>
        <begin position="19"/>
        <end position="526"/>
    </location>
</feature>
<keyword evidence="4" id="KW-1185">Reference proteome</keyword>
<name>A0A550CYU4_9AGAR</name>
<feature type="signal peptide" evidence="1">
    <location>
        <begin position="1"/>
        <end position="18"/>
    </location>
</feature>
<proteinExistence type="predicted"/>
<organism evidence="3 4">
    <name type="scientific">Schizophyllum amplum</name>
    <dbReference type="NCBI Taxonomy" id="97359"/>
    <lineage>
        <taxon>Eukaryota</taxon>
        <taxon>Fungi</taxon>
        <taxon>Dikarya</taxon>
        <taxon>Basidiomycota</taxon>
        <taxon>Agaricomycotina</taxon>
        <taxon>Agaricomycetes</taxon>
        <taxon>Agaricomycetidae</taxon>
        <taxon>Agaricales</taxon>
        <taxon>Schizophyllaceae</taxon>
        <taxon>Schizophyllum</taxon>
    </lineage>
</organism>
<dbReference type="Gene3D" id="3.40.50.1820">
    <property type="entry name" value="alpha/beta hydrolase"/>
    <property type="match status" value="1"/>
</dbReference>
<dbReference type="Pfam" id="PF00135">
    <property type="entry name" value="COesterase"/>
    <property type="match status" value="1"/>
</dbReference>
<dbReference type="Proteomes" id="UP000320762">
    <property type="component" value="Unassembled WGS sequence"/>
</dbReference>
<dbReference type="InterPro" id="IPR029058">
    <property type="entry name" value="AB_hydrolase_fold"/>
</dbReference>
<dbReference type="GO" id="GO:0016787">
    <property type="term" value="F:hydrolase activity"/>
    <property type="evidence" value="ECO:0007669"/>
    <property type="project" value="UniProtKB-KW"/>
</dbReference>
<evidence type="ECO:0000313" key="3">
    <source>
        <dbReference type="EMBL" id="TRM69956.1"/>
    </source>
</evidence>
<feature type="domain" description="Carboxylesterase type B" evidence="2">
    <location>
        <begin position="28"/>
        <end position="517"/>
    </location>
</feature>
<protein>
    <submittedName>
        <fullName evidence="3">Alpha/Beta hydrolase protein</fullName>
    </submittedName>
</protein>
<keyword evidence="1" id="KW-0732">Signal</keyword>
<accession>A0A550CYU4</accession>
<comment type="caution">
    <text evidence="3">The sequence shown here is derived from an EMBL/GenBank/DDBJ whole genome shotgun (WGS) entry which is preliminary data.</text>
</comment>
<sequence length="526" mass="56540">MLVPQIVGVAALAASAAAQLSGNTAVLDYGTFIGEQDDDAGIINFRGVRYADAPVGDLRWRAPVSPPSSNLGEVDASSFPAACIRSTADGAEEEEVVFKYSSAAVSGYSEDCLFLNVYVPVSTAADDSLPVLVFIHGGGFQVGDPDSDPPDYLLSSSSEPLIFVTIQYRLGSYGYLGGKAIGNDGNFNVGLLDQRAAFQWVQKYISEFGGDPSLVTMWGQSAGASAVMFHLLANGGNNEGLFARAIADSPPIGIQPECTGTFAETLLAELAEEAGCDDVQDVVNCLRGVDASDLTSATSRTLARHPTMLYPLQPCIDGDYLTSTIVPALEANAIAHVPLLFGSNTDEGSGWSSGISVPSANTSMPNATEDTAYAFLQGQYPGFTRTSFNHAVDLYPLGRYGYSIDRQAQQMYGEVRYICSAVLAGQRLSQLYQYHYDNPTTGSTHGAELTAFFSPPDNSNIWEVMREYWTSFARDGRPQAARASPWTNTPNTRMLLHPGRIGMEYVDGALQNRCDFWHGISEELWT</sequence>
<dbReference type="SUPFAM" id="SSF53474">
    <property type="entry name" value="alpha/beta-Hydrolases"/>
    <property type="match status" value="1"/>
</dbReference>
<evidence type="ECO:0000256" key="1">
    <source>
        <dbReference type="SAM" id="SignalP"/>
    </source>
</evidence>
<dbReference type="AlphaFoldDB" id="A0A550CYU4"/>
<evidence type="ECO:0000259" key="2">
    <source>
        <dbReference type="Pfam" id="PF00135"/>
    </source>
</evidence>
<dbReference type="OrthoDB" id="408631at2759"/>
<evidence type="ECO:0000313" key="4">
    <source>
        <dbReference type="Proteomes" id="UP000320762"/>
    </source>
</evidence>
<dbReference type="STRING" id="97359.A0A550CYU4"/>
<reference evidence="3 4" key="1">
    <citation type="journal article" date="2019" name="New Phytol.">
        <title>Comparative genomics reveals unique wood-decay strategies and fruiting body development in the Schizophyllaceae.</title>
        <authorList>
            <person name="Almasi E."/>
            <person name="Sahu N."/>
            <person name="Krizsan K."/>
            <person name="Balint B."/>
            <person name="Kovacs G.M."/>
            <person name="Kiss B."/>
            <person name="Cseklye J."/>
            <person name="Drula E."/>
            <person name="Henrissat B."/>
            <person name="Nagy I."/>
            <person name="Chovatia M."/>
            <person name="Adam C."/>
            <person name="LaButti K."/>
            <person name="Lipzen A."/>
            <person name="Riley R."/>
            <person name="Grigoriev I.V."/>
            <person name="Nagy L.G."/>
        </authorList>
    </citation>
    <scope>NUCLEOTIDE SEQUENCE [LARGE SCALE GENOMIC DNA]</scope>
    <source>
        <strain evidence="3 4">NL-1724</strain>
    </source>
</reference>
<dbReference type="EMBL" id="VDMD01000001">
    <property type="protein sequence ID" value="TRM69956.1"/>
    <property type="molecule type" value="Genomic_DNA"/>
</dbReference>
<keyword evidence="3" id="KW-0378">Hydrolase</keyword>
<dbReference type="PANTHER" id="PTHR11559">
    <property type="entry name" value="CARBOXYLESTERASE"/>
    <property type="match status" value="1"/>
</dbReference>
<dbReference type="InterPro" id="IPR002018">
    <property type="entry name" value="CarbesteraseB"/>
</dbReference>
<dbReference type="PROSITE" id="PS00941">
    <property type="entry name" value="CARBOXYLESTERASE_B_2"/>
    <property type="match status" value="1"/>
</dbReference>
<gene>
    <name evidence="3" type="ORF">BD626DRAFT_475860</name>
</gene>
<dbReference type="InterPro" id="IPR050309">
    <property type="entry name" value="Type-B_Carboxylest/Lipase"/>
</dbReference>
<dbReference type="InterPro" id="IPR019819">
    <property type="entry name" value="Carboxylesterase_B_CS"/>
</dbReference>